<gene>
    <name evidence="1" type="ORF">RRG08_007745</name>
</gene>
<dbReference type="EMBL" id="JAWDGP010002681">
    <property type="protein sequence ID" value="KAK3780859.1"/>
    <property type="molecule type" value="Genomic_DNA"/>
</dbReference>
<reference evidence="1" key="1">
    <citation type="journal article" date="2023" name="G3 (Bethesda)">
        <title>A reference genome for the long-term kleptoplast-retaining sea slug Elysia crispata morphotype clarki.</title>
        <authorList>
            <person name="Eastman K.E."/>
            <person name="Pendleton A.L."/>
            <person name="Shaikh M.A."/>
            <person name="Suttiyut T."/>
            <person name="Ogas R."/>
            <person name="Tomko P."/>
            <person name="Gavelis G."/>
            <person name="Widhalm J.R."/>
            <person name="Wisecaver J.H."/>
        </authorList>
    </citation>
    <scope>NUCLEOTIDE SEQUENCE</scope>
    <source>
        <strain evidence="1">ECLA1</strain>
    </source>
</reference>
<keyword evidence="2" id="KW-1185">Reference proteome</keyword>
<dbReference type="Proteomes" id="UP001283361">
    <property type="component" value="Unassembled WGS sequence"/>
</dbReference>
<evidence type="ECO:0000313" key="2">
    <source>
        <dbReference type="Proteomes" id="UP001283361"/>
    </source>
</evidence>
<sequence length="126" mass="13910">MSRCPHYNEESPVQRCRVCEVSLSVESESNFTGGPLRSRLLKDLMEDTTIAQHLLVQKSECQLQFWLSALELLISPTVSSFGEPLCPDSDDVPSELLCFVSGEDNSTISSQVTSSIFTAGSFPHRP</sequence>
<comment type="caution">
    <text evidence="1">The sequence shown here is derived from an EMBL/GenBank/DDBJ whole genome shotgun (WGS) entry which is preliminary data.</text>
</comment>
<dbReference type="AlphaFoldDB" id="A0AAE1A424"/>
<organism evidence="1 2">
    <name type="scientific">Elysia crispata</name>
    <name type="common">lettuce slug</name>
    <dbReference type="NCBI Taxonomy" id="231223"/>
    <lineage>
        <taxon>Eukaryota</taxon>
        <taxon>Metazoa</taxon>
        <taxon>Spiralia</taxon>
        <taxon>Lophotrochozoa</taxon>
        <taxon>Mollusca</taxon>
        <taxon>Gastropoda</taxon>
        <taxon>Heterobranchia</taxon>
        <taxon>Euthyneura</taxon>
        <taxon>Panpulmonata</taxon>
        <taxon>Sacoglossa</taxon>
        <taxon>Placobranchoidea</taxon>
        <taxon>Plakobranchidae</taxon>
        <taxon>Elysia</taxon>
    </lineage>
</organism>
<accession>A0AAE1A424</accession>
<proteinExistence type="predicted"/>
<protein>
    <submittedName>
        <fullName evidence="1">Uncharacterized protein</fullName>
    </submittedName>
</protein>
<name>A0AAE1A424_9GAST</name>
<evidence type="ECO:0000313" key="1">
    <source>
        <dbReference type="EMBL" id="KAK3780859.1"/>
    </source>
</evidence>